<feature type="transmembrane region" description="Helical" evidence="2">
    <location>
        <begin position="102"/>
        <end position="122"/>
    </location>
</feature>
<dbReference type="GO" id="GO:0016020">
    <property type="term" value="C:membrane"/>
    <property type="evidence" value="ECO:0007669"/>
    <property type="project" value="TreeGrafter"/>
</dbReference>
<dbReference type="Proteomes" id="UP000239089">
    <property type="component" value="Unassembled WGS sequence"/>
</dbReference>
<protein>
    <recommendedName>
        <fullName evidence="3">Acyltransferase 3 domain-containing protein</fullName>
    </recommendedName>
</protein>
<feature type="transmembrane region" description="Helical" evidence="2">
    <location>
        <begin position="61"/>
        <end position="81"/>
    </location>
</feature>
<feature type="transmembrane region" description="Helical" evidence="2">
    <location>
        <begin position="163"/>
        <end position="185"/>
    </location>
</feature>
<evidence type="ECO:0000256" key="2">
    <source>
        <dbReference type="SAM" id="Phobius"/>
    </source>
</evidence>
<keyword evidence="5" id="KW-1185">Reference proteome</keyword>
<feature type="transmembrane region" description="Helical" evidence="2">
    <location>
        <begin position="252"/>
        <end position="268"/>
    </location>
</feature>
<dbReference type="GO" id="GO:0000271">
    <property type="term" value="P:polysaccharide biosynthetic process"/>
    <property type="evidence" value="ECO:0007669"/>
    <property type="project" value="TreeGrafter"/>
</dbReference>
<keyword evidence="2" id="KW-1133">Transmembrane helix</keyword>
<feature type="compositionally biased region" description="Basic and acidic residues" evidence="1">
    <location>
        <begin position="10"/>
        <end position="20"/>
    </location>
</feature>
<feature type="transmembrane region" description="Helical" evidence="2">
    <location>
        <begin position="26"/>
        <end position="49"/>
    </location>
</feature>
<dbReference type="GO" id="GO:0016747">
    <property type="term" value="F:acyltransferase activity, transferring groups other than amino-acyl groups"/>
    <property type="evidence" value="ECO:0007669"/>
    <property type="project" value="InterPro"/>
</dbReference>
<comment type="caution">
    <text evidence="4">The sequence shown here is derived from an EMBL/GenBank/DDBJ whole genome shotgun (WGS) entry which is preliminary data.</text>
</comment>
<evidence type="ECO:0000313" key="5">
    <source>
        <dbReference type="Proteomes" id="UP000239089"/>
    </source>
</evidence>
<proteinExistence type="predicted"/>
<dbReference type="PANTHER" id="PTHR23028:SF131">
    <property type="entry name" value="BLR2367 PROTEIN"/>
    <property type="match status" value="1"/>
</dbReference>
<dbReference type="InterPro" id="IPR002656">
    <property type="entry name" value="Acyl_transf_3_dom"/>
</dbReference>
<dbReference type="InterPro" id="IPR050879">
    <property type="entry name" value="Acyltransferase_3"/>
</dbReference>
<dbReference type="RefSeq" id="WP_104507416.1">
    <property type="nucleotide sequence ID" value="NZ_JACIGC010000024.1"/>
</dbReference>
<dbReference type="AlphaFoldDB" id="A0A2S6NAM4"/>
<dbReference type="Pfam" id="PF01757">
    <property type="entry name" value="Acyl_transf_3"/>
    <property type="match status" value="1"/>
</dbReference>
<accession>A0A2S6NAM4</accession>
<feature type="region of interest" description="Disordered" evidence="1">
    <location>
        <begin position="1"/>
        <end position="20"/>
    </location>
</feature>
<feature type="transmembrane region" description="Helical" evidence="2">
    <location>
        <begin position="274"/>
        <end position="291"/>
    </location>
</feature>
<feature type="transmembrane region" description="Helical" evidence="2">
    <location>
        <begin position="222"/>
        <end position="240"/>
    </location>
</feature>
<sequence>MSMAWWRVKSGRDSAPRGKEGATQPLLANLESLRGICAVMVAIFHTSWLTSLHPTPFIQNAYLFVDFFFVLSGFIIALNYVDRGGGPFDARGFLIKRFFRLYPLHLATMLALLALILAKQFVLPAFTPLTPHGPLPDDYATSIVFHLTMLHALNLHHGGVLNVPSWSIAAEFWTYCVFCICCVVARGPAIRIALVAGIGFASFLALLPLAGDGGLWTAPRMLRCLAGFGLGALVWAAVAWRPIRLGSRVTDVAFVAVLTLLYCVLAAANNHTPTNVLALPLFAAVIWLAALDQGSWTRHILEMAPFTALGRLSYSIYMVHLMLATAIGVLLERGAFPRVAIGDIHALMVLPGRWGDAALVIYLGALIALSAATYRWIEKPWREMGRRLASARTPVQSAAEFTADSK</sequence>
<feature type="transmembrane region" description="Helical" evidence="2">
    <location>
        <begin position="312"/>
        <end position="331"/>
    </location>
</feature>
<dbReference type="PANTHER" id="PTHR23028">
    <property type="entry name" value="ACETYLTRANSFERASE"/>
    <property type="match status" value="1"/>
</dbReference>
<feature type="domain" description="Acyltransferase 3" evidence="3">
    <location>
        <begin position="28"/>
        <end position="341"/>
    </location>
</feature>
<dbReference type="EMBL" id="NHSJ01000053">
    <property type="protein sequence ID" value="PPQ31670.1"/>
    <property type="molecule type" value="Genomic_DNA"/>
</dbReference>
<feature type="transmembrane region" description="Helical" evidence="2">
    <location>
        <begin position="192"/>
        <end position="210"/>
    </location>
</feature>
<evidence type="ECO:0000313" key="4">
    <source>
        <dbReference type="EMBL" id="PPQ31670.1"/>
    </source>
</evidence>
<reference evidence="4 5" key="1">
    <citation type="journal article" date="2018" name="Arch. Microbiol.">
        <title>New insights into the metabolic potential of the phototrophic purple bacterium Rhodopila globiformis DSM 161(T) from its draft genome sequence and evidence for a vanadium-dependent nitrogenase.</title>
        <authorList>
            <person name="Imhoff J.F."/>
            <person name="Rahn T."/>
            <person name="Kunzel S."/>
            <person name="Neulinger S.C."/>
        </authorList>
    </citation>
    <scope>NUCLEOTIDE SEQUENCE [LARGE SCALE GENOMIC DNA]</scope>
    <source>
        <strain evidence="4 5">DSM 16996</strain>
    </source>
</reference>
<feature type="transmembrane region" description="Helical" evidence="2">
    <location>
        <begin position="357"/>
        <end position="377"/>
    </location>
</feature>
<keyword evidence="2" id="KW-0812">Transmembrane</keyword>
<keyword evidence="2" id="KW-0472">Membrane</keyword>
<organism evidence="4 5">
    <name type="scientific">Rhodoblastus sphagnicola</name>
    <dbReference type="NCBI Taxonomy" id="333368"/>
    <lineage>
        <taxon>Bacteria</taxon>
        <taxon>Pseudomonadati</taxon>
        <taxon>Pseudomonadota</taxon>
        <taxon>Alphaproteobacteria</taxon>
        <taxon>Hyphomicrobiales</taxon>
        <taxon>Rhodoblastaceae</taxon>
        <taxon>Rhodoblastus</taxon>
    </lineage>
</organism>
<name>A0A2S6NAM4_9HYPH</name>
<gene>
    <name evidence="4" type="ORF">CCR94_08335</name>
</gene>
<evidence type="ECO:0000256" key="1">
    <source>
        <dbReference type="SAM" id="MobiDB-lite"/>
    </source>
</evidence>
<evidence type="ECO:0000259" key="3">
    <source>
        <dbReference type="Pfam" id="PF01757"/>
    </source>
</evidence>